<keyword evidence="2" id="KW-1185">Reference proteome</keyword>
<evidence type="ECO:0000313" key="2">
    <source>
        <dbReference type="Proteomes" id="UP000007800"/>
    </source>
</evidence>
<dbReference type="AlphaFoldDB" id="C5KR58"/>
<reference evidence="1 2" key="1">
    <citation type="submission" date="2008-07" db="EMBL/GenBank/DDBJ databases">
        <authorList>
            <person name="El-Sayed N."/>
            <person name="Caler E."/>
            <person name="Inman J."/>
            <person name="Amedeo P."/>
            <person name="Hass B."/>
            <person name="Wortman J."/>
        </authorList>
    </citation>
    <scope>NUCLEOTIDE SEQUENCE [LARGE SCALE GENOMIC DNA]</scope>
    <source>
        <strain evidence="2">ATCC 50983 / TXsc</strain>
    </source>
</reference>
<sequence length="95" mass="10285">MRLVTIVSEKLDTDKDNSVTVTITRMGPHFNMKALEALSGGNKEVQEMLKQYVISHSAAELNAGLKPICLNGVSYALKSDVHYSANGAACASWDE</sequence>
<accession>C5KR58</accession>
<dbReference type="EMBL" id="GG675739">
    <property type="protein sequence ID" value="EER13036.1"/>
    <property type="molecule type" value="Genomic_DNA"/>
</dbReference>
<proteinExistence type="predicted"/>
<protein>
    <submittedName>
        <fullName evidence="1">Uncharacterized protein</fullName>
    </submittedName>
</protein>
<evidence type="ECO:0000313" key="1">
    <source>
        <dbReference type="EMBL" id="EER13036.1"/>
    </source>
</evidence>
<name>C5KR58_PERM5</name>
<dbReference type="GeneID" id="9056320"/>
<gene>
    <name evidence="1" type="ORF">Pmar_PMAR002779</name>
</gene>
<dbReference type="InParanoid" id="C5KR58"/>
<organism evidence="2">
    <name type="scientific">Perkinsus marinus (strain ATCC 50983 / TXsc)</name>
    <dbReference type="NCBI Taxonomy" id="423536"/>
    <lineage>
        <taxon>Eukaryota</taxon>
        <taxon>Sar</taxon>
        <taxon>Alveolata</taxon>
        <taxon>Perkinsozoa</taxon>
        <taxon>Perkinsea</taxon>
        <taxon>Perkinsida</taxon>
        <taxon>Perkinsidae</taxon>
        <taxon>Perkinsus</taxon>
    </lineage>
</organism>
<dbReference type="RefSeq" id="XP_002781241.1">
    <property type="nucleotide sequence ID" value="XM_002781195.1"/>
</dbReference>
<dbReference type="Proteomes" id="UP000007800">
    <property type="component" value="Unassembled WGS sequence"/>
</dbReference>